<protein>
    <recommendedName>
        <fullName evidence="1">DDE-1 domain-containing protein</fullName>
    </recommendedName>
</protein>
<organism evidence="2 3">
    <name type="scientific">Dryococelus australis</name>
    <dbReference type="NCBI Taxonomy" id="614101"/>
    <lineage>
        <taxon>Eukaryota</taxon>
        <taxon>Metazoa</taxon>
        <taxon>Ecdysozoa</taxon>
        <taxon>Arthropoda</taxon>
        <taxon>Hexapoda</taxon>
        <taxon>Insecta</taxon>
        <taxon>Pterygota</taxon>
        <taxon>Neoptera</taxon>
        <taxon>Polyneoptera</taxon>
        <taxon>Phasmatodea</taxon>
        <taxon>Verophasmatodea</taxon>
        <taxon>Anareolatae</taxon>
        <taxon>Phasmatidae</taxon>
        <taxon>Eurycanthinae</taxon>
        <taxon>Dryococelus</taxon>
    </lineage>
</organism>
<proteinExistence type="predicted"/>
<dbReference type="InterPro" id="IPR004875">
    <property type="entry name" value="DDE_SF_endonuclease_dom"/>
</dbReference>
<sequence>MAMCGGVKLPPDLDLQRKNAYADWKFWEFEFEVVLFVDNCLAHPVVTLRHVEVVFLPPNTTSVLQPLDQGIFRQVKPHFRTMMVQYLLQKVDMGKEMVKWNVFDTTHAFTVAWEK</sequence>
<gene>
    <name evidence="2" type="ORF">PR048_008742</name>
</gene>
<dbReference type="Pfam" id="PF03184">
    <property type="entry name" value="DDE_1"/>
    <property type="match status" value="1"/>
</dbReference>
<keyword evidence="3" id="KW-1185">Reference proteome</keyword>
<feature type="domain" description="DDE-1" evidence="1">
    <location>
        <begin position="31"/>
        <end position="114"/>
    </location>
</feature>
<dbReference type="EMBL" id="JARBHB010000003">
    <property type="protein sequence ID" value="KAJ8889244.1"/>
    <property type="molecule type" value="Genomic_DNA"/>
</dbReference>
<evidence type="ECO:0000313" key="2">
    <source>
        <dbReference type="EMBL" id="KAJ8889244.1"/>
    </source>
</evidence>
<name>A0ABQ9HY03_9NEOP</name>
<dbReference type="Proteomes" id="UP001159363">
    <property type="component" value="Chromosome 3"/>
</dbReference>
<dbReference type="PANTHER" id="PTHR19303:SF73">
    <property type="entry name" value="PROTEIN PDC2"/>
    <property type="match status" value="1"/>
</dbReference>
<dbReference type="InterPro" id="IPR050863">
    <property type="entry name" value="CenT-Element_Derived"/>
</dbReference>
<comment type="caution">
    <text evidence="2">The sequence shown here is derived from an EMBL/GenBank/DDBJ whole genome shotgun (WGS) entry which is preliminary data.</text>
</comment>
<evidence type="ECO:0000259" key="1">
    <source>
        <dbReference type="Pfam" id="PF03184"/>
    </source>
</evidence>
<reference evidence="2 3" key="1">
    <citation type="submission" date="2023-02" db="EMBL/GenBank/DDBJ databases">
        <title>LHISI_Scaffold_Assembly.</title>
        <authorList>
            <person name="Stuart O.P."/>
            <person name="Cleave R."/>
            <person name="Magrath M.J.L."/>
            <person name="Mikheyev A.S."/>
        </authorList>
    </citation>
    <scope>NUCLEOTIDE SEQUENCE [LARGE SCALE GENOMIC DNA]</scope>
    <source>
        <strain evidence="2">Daus_M_001</strain>
        <tissue evidence="2">Leg muscle</tissue>
    </source>
</reference>
<dbReference type="PANTHER" id="PTHR19303">
    <property type="entry name" value="TRANSPOSON"/>
    <property type="match status" value="1"/>
</dbReference>
<accession>A0ABQ9HY03</accession>
<evidence type="ECO:0000313" key="3">
    <source>
        <dbReference type="Proteomes" id="UP001159363"/>
    </source>
</evidence>